<dbReference type="InterPro" id="IPR008320">
    <property type="entry name" value="UCP032025"/>
</dbReference>
<comment type="caution">
    <text evidence="1">The sequence shown here is derived from an EMBL/GenBank/DDBJ whole genome shotgun (WGS) entry which is preliminary data.</text>
</comment>
<dbReference type="Pfam" id="PF07370">
    <property type="entry name" value="DUF1489"/>
    <property type="match status" value="1"/>
</dbReference>
<evidence type="ECO:0000313" key="1">
    <source>
        <dbReference type="EMBL" id="TCS62097.1"/>
    </source>
</evidence>
<keyword evidence="2" id="KW-1185">Reference proteome</keyword>
<reference evidence="1 2" key="1">
    <citation type="submission" date="2019-03" db="EMBL/GenBank/DDBJ databases">
        <title>Genomic Encyclopedia of Type Strains, Phase IV (KMG-IV): sequencing the most valuable type-strain genomes for metagenomic binning, comparative biology and taxonomic classification.</title>
        <authorList>
            <person name="Goeker M."/>
        </authorList>
    </citation>
    <scope>NUCLEOTIDE SEQUENCE [LARGE SCALE GENOMIC DNA]</scope>
    <source>
        <strain evidence="1 2">DSM 101688</strain>
    </source>
</reference>
<dbReference type="PIRSF" id="PIRSF032025">
    <property type="entry name" value="UCP032025"/>
    <property type="match status" value="1"/>
</dbReference>
<sequence length="140" mass="16118">MTQHLLKLAVGVDDNDHLSRIQKERLQKEGVLRHFTRNAPRRREDVLDGGSLYWVIRGVIRARQRLVDIESGLRREDGAPLCAFVLDPKLVRTQPVSFRPFQGWRYLSEEKAPKDLDASMASAQDMPEEMARELRVLGLL</sequence>
<name>A0A4R3J9B7_9PROT</name>
<evidence type="ECO:0008006" key="3">
    <source>
        <dbReference type="Google" id="ProtNLM"/>
    </source>
</evidence>
<dbReference type="OrthoDB" id="9798292at2"/>
<gene>
    <name evidence="1" type="ORF">EDD55_10652</name>
</gene>
<protein>
    <recommendedName>
        <fullName evidence="3">DUF1489 family protein</fullName>
    </recommendedName>
</protein>
<evidence type="ECO:0000313" key="2">
    <source>
        <dbReference type="Proteomes" id="UP000295304"/>
    </source>
</evidence>
<dbReference type="RefSeq" id="WP_132939182.1">
    <property type="nucleotide sequence ID" value="NZ_CP119676.1"/>
</dbReference>
<dbReference type="EMBL" id="SLZW01000006">
    <property type="protein sequence ID" value="TCS62097.1"/>
    <property type="molecule type" value="Genomic_DNA"/>
</dbReference>
<accession>A0A4R3J9B7</accession>
<dbReference type="Proteomes" id="UP000295304">
    <property type="component" value="Unassembled WGS sequence"/>
</dbReference>
<organism evidence="1 2">
    <name type="scientific">Varunaivibrio sulfuroxidans</name>
    <dbReference type="NCBI Taxonomy" id="1773489"/>
    <lineage>
        <taxon>Bacteria</taxon>
        <taxon>Pseudomonadati</taxon>
        <taxon>Pseudomonadota</taxon>
        <taxon>Alphaproteobacteria</taxon>
        <taxon>Rhodospirillales</taxon>
        <taxon>Magnetovibrionaceae</taxon>
        <taxon>Varunaivibrio</taxon>
    </lineage>
</organism>
<dbReference type="AlphaFoldDB" id="A0A4R3J9B7"/>
<proteinExistence type="predicted"/>